<dbReference type="AlphaFoldDB" id="A0A6S6SNR6"/>
<keyword evidence="1" id="KW-0732">Signal</keyword>
<name>A0A6S6SNR6_9BACT</name>
<feature type="chain" id="PRO_5027996918" description="SPOR domain-containing protein" evidence="1">
    <location>
        <begin position="20"/>
        <end position="254"/>
    </location>
</feature>
<proteinExistence type="predicted"/>
<evidence type="ECO:0000313" key="2">
    <source>
        <dbReference type="EMBL" id="CAA6812038.1"/>
    </source>
</evidence>
<organism evidence="2">
    <name type="scientific">uncultured Sulfurovum sp</name>
    <dbReference type="NCBI Taxonomy" id="269237"/>
    <lineage>
        <taxon>Bacteria</taxon>
        <taxon>Pseudomonadati</taxon>
        <taxon>Campylobacterota</taxon>
        <taxon>Epsilonproteobacteria</taxon>
        <taxon>Campylobacterales</taxon>
        <taxon>Sulfurovaceae</taxon>
        <taxon>Sulfurovum</taxon>
        <taxon>environmental samples</taxon>
    </lineage>
</organism>
<gene>
    <name evidence="2" type="ORF">HELGO_WM241</name>
</gene>
<protein>
    <recommendedName>
        <fullName evidence="3">SPOR domain-containing protein</fullName>
    </recommendedName>
</protein>
<feature type="signal peptide" evidence="1">
    <location>
        <begin position="1"/>
        <end position="19"/>
    </location>
</feature>
<evidence type="ECO:0008006" key="3">
    <source>
        <dbReference type="Google" id="ProtNLM"/>
    </source>
</evidence>
<accession>A0A6S6SNR6</accession>
<evidence type="ECO:0000256" key="1">
    <source>
        <dbReference type="SAM" id="SignalP"/>
    </source>
</evidence>
<sequence>MKKLILFITLLFYSTTLFGDDSAYNVKVGVFKNSQKLRQNIAKIKPSKYKKYLVIEKKNNLNYVYAPIKSNIEAKKALDAYKQIFKDAYITKRKIVVKEKKDINKKILEKKQKNHTNTKVKKLPKINPNVQKKYKVKRKHIDLSGVLENNTFYLCLDETSAISKNRIAKMSFDEESVSYFSNEYASTPLSMEYHVYKDMVKMKVNSLDIVHIFNSLKEEKYYLVQSFIGKKKSDVLRYYLHKEDAYNYMKKNKK</sequence>
<reference evidence="2" key="1">
    <citation type="submission" date="2020-01" db="EMBL/GenBank/DDBJ databases">
        <authorList>
            <person name="Meier V. D."/>
            <person name="Meier V D."/>
        </authorList>
    </citation>
    <scope>NUCLEOTIDE SEQUENCE</scope>
    <source>
        <strain evidence="2">HLG_WM_MAG_01</strain>
    </source>
</reference>
<dbReference type="EMBL" id="CACVAS010000058">
    <property type="protein sequence ID" value="CAA6812038.1"/>
    <property type="molecule type" value="Genomic_DNA"/>
</dbReference>